<evidence type="ECO:0000313" key="2">
    <source>
        <dbReference type="EMBL" id="KAK7679611.1"/>
    </source>
</evidence>
<comment type="caution">
    <text evidence="2">The sequence shown here is derived from an EMBL/GenBank/DDBJ whole genome shotgun (WGS) entry which is preliminary data.</text>
</comment>
<evidence type="ECO:0000256" key="1">
    <source>
        <dbReference type="SAM" id="MobiDB-lite"/>
    </source>
</evidence>
<gene>
    <name evidence="2" type="ORF">QCA50_017322</name>
</gene>
<dbReference type="Proteomes" id="UP001385951">
    <property type="component" value="Unassembled WGS sequence"/>
</dbReference>
<accession>A0AAW0FGA0</accession>
<dbReference type="EMBL" id="JASBNA010000057">
    <property type="protein sequence ID" value="KAK7679611.1"/>
    <property type="molecule type" value="Genomic_DNA"/>
</dbReference>
<name>A0AAW0FGA0_9APHY</name>
<keyword evidence="3" id="KW-1185">Reference proteome</keyword>
<protein>
    <submittedName>
        <fullName evidence="2">Uncharacterized protein</fullName>
    </submittedName>
</protein>
<evidence type="ECO:0000313" key="3">
    <source>
        <dbReference type="Proteomes" id="UP001385951"/>
    </source>
</evidence>
<organism evidence="2 3">
    <name type="scientific">Cerrena zonata</name>
    <dbReference type="NCBI Taxonomy" id="2478898"/>
    <lineage>
        <taxon>Eukaryota</taxon>
        <taxon>Fungi</taxon>
        <taxon>Dikarya</taxon>
        <taxon>Basidiomycota</taxon>
        <taxon>Agaricomycotina</taxon>
        <taxon>Agaricomycetes</taxon>
        <taxon>Polyporales</taxon>
        <taxon>Cerrenaceae</taxon>
        <taxon>Cerrena</taxon>
    </lineage>
</organism>
<proteinExistence type="predicted"/>
<sequence length="107" mass="10875">MRSVTFAAAVYILTTAVAFPAHFRVLPEPRLRIPFPILSLNGPGSGSPPGAGSTPGAPNSTGSILFVPSPTPFSFGAPSPTHPNLISVSSPSPTIGSNPSFNVPNPI</sequence>
<feature type="compositionally biased region" description="Polar residues" evidence="1">
    <location>
        <begin position="82"/>
        <end position="107"/>
    </location>
</feature>
<reference evidence="2 3" key="1">
    <citation type="submission" date="2022-09" db="EMBL/GenBank/DDBJ databases">
        <authorList>
            <person name="Palmer J.M."/>
        </authorList>
    </citation>
    <scope>NUCLEOTIDE SEQUENCE [LARGE SCALE GENOMIC DNA]</scope>
    <source>
        <strain evidence="2 3">DSM 7382</strain>
    </source>
</reference>
<feature type="compositionally biased region" description="Low complexity" evidence="1">
    <location>
        <begin position="50"/>
        <end position="60"/>
    </location>
</feature>
<feature type="region of interest" description="Disordered" evidence="1">
    <location>
        <begin position="38"/>
        <end position="107"/>
    </location>
</feature>
<dbReference type="AlphaFoldDB" id="A0AAW0FGA0"/>